<protein>
    <submittedName>
        <fullName evidence="1">Uncharacterized protein</fullName>
    </submittedName>
</protein>
<comment type="caution">
    <text evidence="1">The sequence shown here is derived from an EMBL/GenBank/DDBJ whole genome shotgun (WGS) entry which is preliminary data.</text>
</comment>
<sequence length="514" mass="55461">MAHPTGPPSAEDVGNAFVSQYYIVLHQSPQEMHRFYTNSSWYTHAEPGGAGRTFIAQSAIHDKFMSLDYGDFKTEIKTVDSQESVDGGVLVMVTGTLIGKSSARLNFVQSFVLARQEKGYFVRNDIFRYLEEQNVIKPAPTVLNDIPEISPQIAVAPEPVFEATYPTEDEILQNDFIKESSDILDEEHIVEEVYDLPERAEISDAEDYAEQEEEIVHLESLPSPSALPAMTHAESSAPQMEEASGEVPKKSYASILRVMKENSGRTAMIQNGAKVGPVVSERAAGVATPAPSHPTLSLPLQESAEEGSIIDLEGEGRSIYVKSLPISVTASQLADEFSKFGLIKPGGINVRSMKQGFCYAFVEFEDSSSAQNAIDGSPVLIGGRPAYVEEKRPLGSRGLSISAIQGRTPPGRSDRSYRNDGIGSRGRGSTNGRGLGRNAGQDRDRGVFRGRGTGTRGGYGGVANSHFANDYASSTPFDVQGRAENQGGNAARFPRRQITGNMPVTKTGSAVTAA</sequence>
<dbReference type="Proteomes" id="UP001162992">
    <property type="component" value="Chromosome 5"/>
</dbReference>
<proteinExistence type="predicted"/>
<accession>A0ACC2DKR3</accession>
<keyword evidence="2" id="KW-1185">Reference proteome</keyword>
<organism evidence="1 2">
    <name type="scientific">Diphasiastrum complanatum</name>
    <name type="common">Issler's clubmoss</name>
    <name type="synonym">Lycopodium complanatum</name>
    <dbReference type="NCBI Taxonomy" id="34168"/>
    <lineage>
        <taxon>Eukaryota</taxon>
        <taxon>Viridiplantae</taxon>
        <taxon>Streptophyta</taxon>
        <taxon>Embryophyta</taxon>
        <taxon>Tracheophyta</taxon>
        <taxon>Lycopodiopsida</taxon>
        <taxon>Lycopodiales</taxon>
        <taxon>Lycopodiaceae</taxon>
        <taxon>Lycopodioideae</taxon>
        <taxon>Diphasiastrum</taxon>
    </lineage>
</organism>
<gene>
    <name evidence="1" type="ORF">O6H91_05G014600</name>
</gene>
<reference evidence="2" key="1">
    <citation type="journal article" date="2024" name="Proc. Natl. Acad. Sci. U.S.A.">
        <title>Extraordinary preservation of gene collinearity over three hundred million years revealed in homosporous lycophytes.</title>
        <authorList>
            <person name="Li C."/>
            <person name="Wickell D."/>
            <person name="Kuo L.Y."/>
            <person name="Chen X."/>
            <person name="Nie B."/>
            <person name="Liao X."/>
            <person name="Peng D."/>
            <person name="Ji J."/>
            <person name="Jenkins J."/>
            <person name="Williams M."/>
            <person name="Shu S."/>
            <person name="Plott C."/>
            <person name="Barry K."/>
            <person name="Rajasekar S."/>
            <person name="Grimwood J."/>
            <person name="Han X."/>
            <person name="Sun S."/>
            <person name="Hou Z."/>
            <person name="He W."/>
            <person name="Dai G."/>
            <person name="Sun C."/>
            <person name="Schmutz J."/>
            <person name="Leebens-Mack J.H."/>
            <person name="Li F.W."/>
            <person name="Wang L."/>
        </authorList>
    </citation>
    <scope>NUCLEOTIDE SEQUENCE [LARGE SCALE GENOMIC DNA]</scope>
    <source>
        <strain evidence="2">cv. PW_Plant_1</strain>
    </source>
</reference>
<evidence type="ECO:0000313" key="1">
    <source>
        <dbReference type="EMBL" id="KAJ7554896.1"/>
    </source>
</evidence>
<dbReference type="EMBL" id="CM055096">
    <property type="protein sequence ID" value="KAJ7554896.1"/>
    <property type="molecule type" value="Genomic_DNA"/>
</dbReference>
<evidence type="ECO:0000313" key="2">
    <source>
        <dbReference type="Proteomes" id="UP001162992"/>
    </source>
</evidence>
<name>A0ACC2DKR3_DIPCM</name>